<dbReference type="SUPFAM" id="SSF52540">
    <property type="entry name" value="P-loop containing nucleoside triphosphate hydrolases"/>
    <property type="match status" value="1"/>
</dbReference>
<keyword evidence="3" id="KW-0547">Nucleotide-binding</keyword>
<dbReference type="GO" id="GO:0016887">
    <property type="term" value="F:ATP hydrolysis activity"/>
    <property type="evidence" value="ECO:0007669"/>
    <property type="project" value="InterPro"/>
</dbReference>
<dbReference type="Pfam" id="PF00005">
    <property type="entry name" value="ABC_tran"/>
    <property type="match status" value="1"/>
</dbReference>
<dbReference type="PROSITE" id="PS50893">
    <property type="entry name" value="ABC_TRANSPORTER_2"/>
    <property type="match status" value="1"/>
</dbReference>
<accession>A0A8J3Q8X1</accession>
<keyword evidence="4 7" id="KW-0067">ATP-binding</keyword>
<evidence type="ECO:0000256" key="1">
    <source>
        <dbReference type="ARBA" id="ARBA00004202"/>
    </source>
</evidence>
<keyword evidence="2" id="KW-0813">Transport</keyword>
<protein>
    <submittedName>
        <fullName evidence="7">ABC transporter ATP-binding protein</fullName>
    </submittedName>
</protein>
<keyword evidence="5" id="KW-0046">Antibiotic resistance</keyword>
<dbReference type="EMBL" id="BONY01000018">
    <property type="protein sequence ID" value="GIH05362.1"/>
    <property type="molecule type" value="Genomic_DNA"/>
</dbReference>
<organism evidence="7 8">
    <name type="scientific">Rhizocola hellebori</name>
    <dbReference type="NCBI Taxonomy" id="1392758"/>
    <lineage>
        <taxon>Bacteria</taxon>
        <taxon>Bacillati</taxon>
        <taxon>Actinomycetota</taxon>
        <taxon>Actinomycetes</taxon>
        <taxon>Micromonosporales</taxon>
        <taxon>Micromonosporaceae</taxon>
        <taxon>Rhizocola</taxon>
    </lineage>
</organism>
<dbReference type="GO" id="GO:0005524">
    <property type="term" value="F:ATP binding"/>
    <property type="evidence" value="ECO:0007669"/>
    <property type="project" value="UniProtKB-KW"/>
</dbReference>
<evidence type="ECO:0000313" key="8">
    <source>
        <dbReference type="Proteomes" id="UP000612899"/>
    </source>
</evidence>
<reference evidence="7" key="1">
    <citation type="submission" date="2021-01" db="EMBL/GenBank/DDBJ databases">
        <title>Whole genome shotgun sequence of Rhizocola hellebori NBRC 109834.</title>
        <authorList>
            <person name="Komaki H."/>
            <person name="Tamura T."/>
        </authorList>
    </citation>
    <scope>NUCLEOTIDE SEQUENCE</scope>
    <source>
        <strain evidence="7">NBRC 109834</strain>
    </source>
</reference>
<dbReference type="InterPro" id="IPR003439">
    <property type="entry name" value="ABC_transporter-like_ATP-bd"/>
</dbReference>
<name>A0A8J3Q8X1_9ACTN</name>
<dbReference type="GO" id="GO:0046677">
    <property type="term" value="P:response to antibiotic"/>
    <property type="evidence" value="ECO:0007669"/>
    <property type="project" value="UniProtKB-KW"/>
</dbReference>
<evidence type="ECO:0000256" key="5">
    <source>
        <dbReference type="ARBA" id="ARBA00023251"/>
    </source>
</evidence>
<comment type="subcellular location">
    <subcellularLocation>
        <location evidence="1">Cell membrane</location>
        <topology evidence="1">Peripheral membrane protein</topology>
    </subcellularLocation>
</comment>
<dbReference type="InterPro" id="IPR027417">
    <property type="entry name" value="P-loop_NTPase"/>
</dbReference>
<dbReference type="PANTHER" id="PTHR42711:SF17">
    <property type="entry name" value="ABC TRANSPORTER ATP-BINDING PROTEIN"/>
    <property type="match status" value="1"/>
</dbReference>
<dbReference type="InterPro" id="IPR050763">
    <property type="entry name" value="ABC_transporter_ATP-binding"/>
</dbReference>
<evidence type="ECO:0000256" key="3">
    <source>
        <dbReference type="ARBA" id="ARBA00022741"/>
    </source>
</evidence>
<gene>
    <name evidence="7" type="ORF">Rhe02_34290</name>
</gene>
<evidence type="ECO:0000256" key="4">
    <source>
        <dbReference type="ARBA" id="ARBA00022840"/>
    </source>
</evidence>
<evidence type="ECO:0000313" key="7">
    <source>
        <dbReference type="EMBL" id="GIH05362.1"/>
    </source>
</evidence>
<feature type="domain" description="ABC transporter" evidence="6">
    <location>
        <begin position="11"/>
        <end position="234"/>
    </location>
</feature>
<dbReference type="SMART" id="SM00382">
    <property type="entry name" value="AAA"/>
    <property type="match status" value="1"/>
</dbReference>
<dbReference type="Proteomes" id="UP000612899">
    <property type="component" value="Unassembled WGS sequence"/>
</dbReference>
<sequence>MTSQSKRPPSVEVHDVHKQFGTVCAVDGVTFRIEPGEVVALLGPNGAGKTTTLDMILGLTRPDRGEIQILGTTPRQALDDGQVGCVLQQGDLLKGLRVHELIRAVSALQPRPAPLAEVVKRAQLDDLLNRKVTKLSGGETQRVRFALALVGDPALLILDEPTAAMDVSARRSFWDSMREFVAADRTVLFSTHYLEEADAIADRIILLAQGRVVADGPASQIRAVAGAKTLRCTLSDAQPEALSKLPGAGPITVHGTQITIRSLDSDRTLRALLDGFPLASDIEVTAAPLADAVLALTDAGSHR</sequence>
<evidence type="ECO:0000259" key="6">
    <source>
        <dbReference type="PROSITE" id="PS50893"/>
    </source>
</evidence>
<dbReference type="Gene3D" id="3.40.50.300">
    <property type="entry name" value="P-loop containing nucleotide triphosphate hydrolases"/>
    <property type="match status" value="1"/>
</dbReference>
<dbReference type="GO" id="GO:0005886">
    <property type="term" value="C:plasma membrane"/>
    <property type="evidence" value="ECO:0007669"/>
    <property type="project" value="UniProtKB-SubCell"/>
</dbReference>
<dbReference type="PANTHER" id="PTHR42711">
    <property type="entry name" value="ABC TRANSPORTER ATP-BINDING PROTEIN"/>
    <property type="match status" value="1"/>
</dbReference>
<proteinExistence type="predicted"/>
<dbReference type="InterPro" id="IPR003593">
    <property type="entry name" value="AAA+_ATPase"/>
</dbReference>
<dbReference type="CDD" id="cd03230">
    <property type="entry name" value="ABC_DR_subfamily_A"/>
    <property type="match status" value="1"/>
</dbReference>
<keyword evidence="8" id="KW-1185">Reference proteome</keyword>
<comment type="caution">
    <text evidence="7">The sequence shown here is derived from an EMBL/GenBank/DDBJ whole genome shotgun (WGS) entry which is preliminary data.</text>
</comment>
<evidence type="ECO:0000256" key="2">
    <source>
        <dbReference type="ARBA" id="ARBA00022448"/>
    </source>
</evidence>
<dbReference type="AlphaFoldDB" id="A0A8J3Q8X1"/>
<dbReference type="RefSeq" id="WP_203909216.1">
    <property type="nucleotide sequence ID" value="NZ_BONY01000018.1"/>
</dbReference>